<feature type="compositionally biased region" description="Pro residues" evidence="1">
    <location>
        <begin position="138"/>
        <end position="151"/>
    </location>
</feature>
<proteinExistence type="predicted"/>
<name>A0A1M8A387_MALS4</name>
<dbReference type="AlphaFoldDB" id="A0A1M8A387"/>
<feature type="compositionally biased region" description="Basic residues" evidence="1">
    <location>
        <begin position="40"/>
        <end position="57"/>
    </location>
</feature>
<feature type="compositionally biased region" description="Basic and acidic residues" evidence="1">
    <location>
        <begin position="98"/>
        <end position="107"/>
    </location>
</feature>
<evidence type="ECO:0000313" key="2">
    <source>
        <dbReference type="EMBL" id="SHO76903.1"/>
    </source>
</evidence>
<keyword evidence="3" id="KW-1185">Reference proteome</keyword>
<organism evidence="2 3">
    <name type="scientific">Malassezia sympodialis (strain ATCC 42132)</name>
    <name type="common">Atopic eczema-associated yeast</name>
    <dbReference type="NCBI Taxonomy" id="1230383"/>
    <lineage>
        <taxon>Eukaryota</taxon>
        <taxon>Fungi</taxon>
        <taxon>Dikarya</taxon>
        <taxon>Basidiomycota</taxon>
        <taxon>Ustilaginomycotina</taxon>
        <taxon>Malasseziomycetes</taxon>
        <taxon>Malasseziales</taxon>
        <taxon>Malasseziaceae</taxon>
        <taxon>Malassezia</taxon>
    </lineage>
</organism>
<accession>A0A1M8A387</accession>
<gene>
    <name evidence="2" type="ORF">MSYG_1242</name>
</gene>
<reference evidence="3" key="1">
    <citation type="journal article" date="2017" name="Nucleic Acids Res.">
        <title>Proteogenomics produces comprehensive and highly accurate protein-coding gene annotation in a complete genome assembly of Malassezia sympodialis.</title>
        <authorList>
            <person name="Zhu Y."/>
            <person name="Engstroem P.G."/>
            <person name="Tellgren-Roth C."/>
            <person name="Baudo C.D."/>
            <person name="Kennell J.C."/>
            <person name="Sun S."/>
            <person name="Billmyre R.B."/>
            <person name="Schroeder M.S."/>
            <person name="Andersson A."/>
            <person name="Holm T."/>
            <person name="Sigurgeirsson B."/>
            <person name="Wu G."/>
            <person name="Sankaranarayanan S.R."/>
            <person name="Siddharthan R."/>
            <person name="Sanyal K."/>
            <person name="Lundeberg J."/>
            <person name="Nystedt B."/>
            <person name="Boekhout T."/>
            <person name="Dawson T.L. Jr."/>
            <person name="Heitman J."/>
            <person name="Scheynius A."/>
            <person name="Lehtioe J."/>
        </authorList>
    </citation>
    <scope>NUCLEOTIDE SEQUENCE [LARGE SCALE GENOMIC DNA]</scope>
    <source>
        <strain evidence="3">ATCC 42132</strain>
    </source>
</reference>
<dbReference type="EMBL" id="LT671822">
    <property type="protein sequence ID" value="SHO76903.1"/>
    <property type="molecule type" value="Genomic_DNA"/>
</dbReference>
<dbReference type="Proteomes" id="UP000186303">
    <property type="component" value="Chromosome 2"/>
</dbReference>
<feature type="compositionally biased region" description="Polar residues" evidence="1">
    <location>
        <begin position="109"/>
        <end position="124"/>
    </location>
</feature>
<sequence length="216" mass="23841">MDELCSAFSDDEEELEAQQAMEEWIDEVNRLLGGEARRETPRRKPKMTQHKHGHKHMISSVSPLSSIAEMDAPGPTGAVGAPTMAQWLTPMRSPPRPPKKEDTECRKASSVSVEWSEIHSSGANSPPAVKWRRYYQPLPSPPTPPTEPLPARPTAEEVPSDIESRPGSLLPSYLTYSSPTQLPAHIRPISAHMPTVVFRPSTVQSMSCEIESTQVA</sequence>
<dbReference type="OrthoDB" id="3360781at2759"/>
<evidence type="ECO:0000256" key="1">
    <source>
        <dbReference type="SAM" id="MobiDB-lite"/>
    </source>
</evidence>
<dbReference type="VEuPathDB" id="FungiDB:MSYG_1242"/>
<feature type="region of interest" description="Disordered" evidence="1">
    <location>
        <begin position="33"/>
        <end position="169"/>
    </location>
</feature>
<evidence type="ECO:0000313" key="3">
    <source>
        <dbReference type="Proteomes" id="UP000186303"/>
    </source>
</evidence>
<protein>
    <submittedName>
        <fullName evidence="2">Uncharacterized protein</fullName>
    </submittedName>
</protein>